<evidence type="ECO:0000313" key="5">
    <source>
        <dbReference type="Proteomes" id="UP001341840"/>
    </source>
</evidence>
<dbReference type="PROSITE" id="PS50297">
    <property type="entry name" value="ANK_REP_REGION"/>
    <property type="match status" value="1"/>
</dbReference>
<evidence type="ECO:0000313" key="4">
    <source>
        <dbReference type="EMBL" id="MED6184368.1"/>
    </source>
</evidence>
<dbReference type="SMART" id="SM00248">
    <property type="entry name" value="ANK"/>
    <property type="match status" value="5"/>
</dbReference>
<protein>
    <recommendedName>
        <fullName evidence="6">PGG domain-containing protein</fullName>
    </recommendedName>
</protein>
<evidence type="ECO:0000256" key="1">
    <source>
        <dbReference type="ARBA" id="ARBA00004413"/>
    </source>
</evidence>
<keyword evidence="2" id="KW-0040">ANK repeat</keyword>
<dbReference type="PANTHER" id="PTHR24128:SF87">
    <property type="entry name" value="ANKYRIN REPEAT FAMILY PROTEIN"/>
    <property type="match status" value="1"/>
</dbReference>
<feature type="transmembrane region" description="Helical" evidence="3">
    <location>
        <begin position="422"/>
        <end position="445"/>
    </location>
</feature>
<gene>
    <name evidence="4" type="ORF">PIB30_046767</name>
</gene>
<keyword evidence="3" id="KW-1133">Transmembrane helix</keyword>
<evidence type="ECO:0000256" key="3">
    <source>
        <dbReference type="SAM" id="Phobius"/>
    </source>
</evidence>
<accession>A0ABU6WJZ5</accession>
<name>A0ABU6WJZ5_9FABA</name>
<comment type="caution">
    <text evidence="4">The sequence shown here is derived from an EMBL/GenBank/DDBJ whole genome shotgun (WGS) entry which is preliminary data.</text>
</comment>
<keyword evidence="3" id="KW-0472">Membrane</keyword>
<dbReference type="SUPFAM" id="SSF48403">
    <property type="entry name" value="Ankyrin repeat"/>
    <property type="match status" value="1"/>
</dbReference>
<dbReference type="Gene3D" id="1.25.40.20">
    <property type="entry name" value="Ankyrin repeat-containing domain"/>
    <property type="match status" value="1"/>
</dbReference>
<proteinExistence type="predicted"/>
<sequence>MANIITELEDAALLGNIDKLYEAIDKDPAILEDVDAKSFVTTPLHIAASEGHVHFAIEIMRLKPSFALKLNKQGYSPIHVALRKNHHNLVRRLVDINKDLVRVKGREGNTPLHFVCVSDSEKNIEFLVELLEACPESINEVNMRNETPLHVALKNGYLKAFRVMVIWLKRNTRKGAKLLEESTLNRRDEEGNTVLHISASLGNKQAVELLKGCKMMKKNGKNMDGKTALDLAHAFPKIKRSLKWARAKHGASIRHPNREIIEEKHTNKIYYRIRTAFHRDIREISTENRDAYLVIASLMVTALYQTALSPPGGLYTGDTSGGATSGGADNNNNNTMNATFTLTFLNATADVPGLFSPGESILPPPYFVAFAFSNALIFFYAVLTINFLLPGGVIGRFLCFLSFFFTASYIYALWLIENTASSLFFGFGGLIAFLIETGIFALLFINRLPKLEEI</sequence>
<feature type="transmembrane region" description="Helical" evidence="3">
    <location>
        <begin position="396"/>
        <end position="416"/>
    </location>
</feature>
<dbReference type="Proteomes" id="UP001341840">
    <property type="component" value="Unassembled WGS sequence"/>
</dbReference>
<dbReference type="InterPro" id="IPR036770">
    <property type="entry name" value="Ankyrin_rpt-contain_sf"/>
</dbReference>
<organism evidence="4 5">
    <name type="scientific">Stylosanthes scabra</name>
    <dbReference type="NCBI Taxonomy" id="79078"/>
    <lineage>
        <taxon>Eukaryota</taxon>
        <taxon>Viridiplantae</taxon>
        <taxon>Streptophyta</taxon>
        <taxon>Embryophyta</taxon>
        <taxon>Tracheophyta</taxon>
        <taxon>Spermatophyta</taxon>
        <taxon>Magnoliopsida</taxon>
        <taxon>eudicotyledons</taxon>
        <taxon>Gunneridae</taxon>
        <taxon>Pentapetalae</taxon>
        <taxon>rosids</taxon>
        <taxon>fabids</taxon>
        <taxon>Fabales</taxon>
        <taxon>Fabaceae</taxon>
        <taxon>Papilionoideae</taxon>
        <taxon>50 kb inversion clade</taxon>
        <taxon>dalbergioids sensu lato</taxon>
        <taxon>Dalbergieae</taxon>
        <taxon>Pterocarpus clade</taxon>
        <taxon>Stylosanthes</taxon>
    </lineage>
</organism>
<comment type="subcellular location">
    <subcellularLocation>
        <location evidence="1">Cell membrane</location>
        <topology evidence="1">Peripheral membrane protein</topology>
        <orientation evidence="1">Cytoplasmic side</orientation>
    </subcellularLocation>
</comment>
<evidence type="ECO:0008006" key="6">
    <source>
        <dbReference type="Google" id="ProtNLM"/>
    </source>
</evidence>
<feature type="transmembrane region" description="Helical" evidence="3">
    <location>
        <begin position="366"/>
        <end position="389"/>
    </location>
</feature>
<dbReference type="PROSITE" id="PS50088">
    <property type="entry name" value="ANK_REPEAT"/>
    <property type="match status" value="1"/>
</dbReference>
<dbReference type="InterPro" id="IPR002110">
    <property type="entry name" value="Ankyrin_rpt"/>
</dbReference>
<dbReference type="EMBL" id="JASCZI010181537">
    <property type="protein sequence ID" value="MED6184368.1"/>
    <property type="molecule type" value="Genomic_DNA"/>
</dbReference>
<feature type="repeat" description="ANK" evidence="2">
    <location>
        <begin position="73"/>
        <end position="100"/>
    </location>
</feature>
<keyword evidence="3" id="KW-0812">Transmembrane</keyword>
<dbReference type="PANTHER" id="PTHR24128">
    <property type="entry name" value="HOMEOBOX PROTEIN WARIAI"/>
    <property type="match status" value="1"/>
</dbReference>
<dbReference type="Pfam" id="PF12796">
    <property type="entry name" value="Ank_2"/>
    <property type="match status" value="2"/>
</dbReference>
<keyword evidence="5" id="KW-1185">Reference proteome</keyword>
<evidence type="ECO:0000256" key="2">
    <source>
        <dbReference type="PROSITE-ProRule" id="PRU00023"/>
    </source>
</evidence>
<reference evidence="4 5" key="1">
    <citation type="journal article" date="2023" name="Plants (Basel)">
        <title>Bridging the Gap: Combining Genomics and Transcriptomics Approaches to Understand Stylosanthes scabra, an Orphan Legume from the Brazilian Caatinga.</title>
        <authorList>
            <person name="Ferreira-Neto J.R.C."/>
            <person name="da Silva M.D."/>
            <person name="Binneck E."/>
            <person name="de Melo N.F."/>
            <person name="da Silva R.H."/>
            <person name="de Melo A.L.T.M."/>
            <person name="Pandolfi V."/>
            <person name="Bustamante F.O."/>
            <person name="Brasileiro-Vidal A.C."/>
            <person name="Benko-Iseppon A.M."/>
        </authorList>
    </citation>
    <scope>NUCLEOTIDE SEQUENCE [LARGE SCALE GENOMIC DNA]</scope>
    <source>
        <tissue evidence="4">Leaves</tissue>
    </source>
</reference>